<dbReference type="EMBL" id="WUQX01000003">
    <property type="protein sequence ID" value="MXP79156.1"/>
    <property type="molecule type" value="Genomic_DNA"/>
</dbReference>
<evidence type="ECO:0008006" key="3">
    <source>
        <dbReference type="Google" id="ProtNLM"/>
    </source>
</evidence>
<evidence type="ECO:0000313" key="2">
    <source>
        <dbReference type="Proteomes" id="UP000460412"/>
    </source>
</evidence>
<geneLocation type="plasmid" evidence="1">
    <name>unnamed</name>
</geneLocation>
<name>A0A7X3MMG0_9FIRM</name>
<accession>A0A7X3MMG0</accession>
<protein>
    <recommendedName>
        <fullName evidence="3">DUF4276 family protein</fullName>
    </recommendedName>
</protein>
<keyword evidence="2" id="KW-1185">Reference proteome</keyword>
<organism evidence="1 2">
    <name type="scientific">Sporofaciens musculi</name>
    <dbReference type="NCBI Taxonomy" id="2681861"/>
    <lineage>
        <taxon>Bacteria</taxon>
        <taxon>Bacillati</taxon>
        <taxon>Bacillota</taxon>
        <taxon>Clostridia</taxon>
        <taxon>Lachnospirales</taxon>
        <taxon>Lachnospiraceae</taxon>
        <taxon>Sporofaciens</taxon>
    </lineage>
</organism>
<gene>
    <name evidence="1" type="ORF">GN277_28805</name>
</gene>
<dbReference type="Proteomes" id="UP000460412">
    <property type="component" value="Unassembled WGS sequence"/>
</dbReference>
<keyword evidence="1" id="KW-0614">Plasmid</keyword>
<comment type="caution">
    <text evidence="1">The sequence shown here is derived from an EMBL/GenBank/DDBJ whole genome shotgun (WGS) entry which is preliminary data.</text>
</comment>
<dbReference type="SUPFAM" id="SSF160945">
    <property type="entry name" value="PH0156-like"/>
    <property type="match status" value="1"/>
</dbReference>
<dbReference type="AlphaFoldDB" id="A0A7X3MMG0"/>
<evidence type="ECO:0000313" key="1">
    <source>
        <dbReference type="EMBL" id="MXP79156.1"/>
    </source>
</evidence>
<proteinExistence type="predicted"/>
<sequence length="194" mass="22527">MNKCLVLFVEGQTEVEFYKALIKYIRECHVDKKLEHKVIYRSIDGIGGYKKEVNRIFLKEVKPKVEGYQITVAVCYDTDVFGYVQRPKINWKEVEKLLIDDGAHKVIHIKAEKSIEDWFLIDKEGIKRFLKLSPDIEPQGSNGYEKLKYLFKKANKIYAKKGREVNGLVQALDIGLISREVMKGLELLYKELGV</sequence>
<reference evidence="1 2" key="1">
    <citation type="submission" date="2019-12" db="EMBL/GenBank/DDBJ databases">
        <title>Sporaefaciens musculi gen. nov., sp. nov., a novel bacterium isolated from the caecum of an obese mouse.</title>
        <authorList>
            <person name="Rasmussen T.S."/>
            <person name="Streidl T."/>
            <person name="Hitch T.C.A."/>
            <person name="Wortmann E."/>
            <person name="Deptula P."/>
            <person name="Hansen M."/>
            <person name="Nielsen D.S."/>
            <person name="Clavel T."/>
            <person name="Vogensen F.K."/>
        </authorList>
    </citation>
    <scope>NUCLEOTIDE SEQUENCE [LARGE SCALE GENOMIC DNA]</scope>
    <source>
        <strain evidence="1 2">WCA-9-b2</strain>
        <plasmid evidence="1">unnamed</plasmid>
    </source>
</reference>